<evidence type="ECO:0000313" key="1">
    <source>
        <dbReference type="EMBL" id="TDM03136.1"/>
    </source>
</evidence>
<protein>
    <submittedName>
        <fullName evidence="1">Uncharacterized protein</fullName>
    </submittedName>
</protein>
<keyword evidence="2" id="KW-1185">Reference proteome</keyword>
<name>A0A4R6BMT9_9STAP</name>
<proteinExistence type="predicted"/>
<dbReference type="EMBL" id="SCWE01000001">
    <property type="protein sequence ID" value="TDM03136.1"/>
    <property type="molecule type" value="Genomic_DNA"/>
</dbReference>
<evidence type="ECO:0000313" key="2">
    <source>
        <dbReference type="Proteomes" id="UP000295328"/>
    </source>
</evidence>
<comment type="caution">
    <text evidence="1">The sequence shown here is derived from an EMBL/GenBank/DDBJ whole genome shotgun (WGS) entry which is preliminary data.</text>
</comment>
<dbReference type="AlphaFoldDB" id="A0A4R6BMT9"/>
<accession>A0A4R6BMT9</accession>
<reference evidence="1 2" key="1">
    <citation type="submission" date="2019-01" db="EMBL/GenBank/DDBJ databases">
        <title>Draft genome sequences of the type strains of six Macrococcus species.</title>
        <authorList>
            <person name="Mazhar S."/>
            <person name="Altermann E."/>
            <person name="Hill C."/>
            <person name="Mcauliffe O."/>
        </authorList>
    </citation>
    <scope>NUCLEOTIDE SEQUENCE [LARGE SCALE GENOMIC DNA]</scope>
    <source>
        <strain evidence="1 2">CCM4809</strain>
    </source>
</reference>
<dbReference type="OrthoDB" id="2418213at2"/>
<dbReference type="Proteomes" id="UP000295328">
    <property type="component" value="Unassembled WGS sequence"/>
</dbReference>
<dbReference type="RefSeq" id="WP_133429224.1">
    <property type="nucleotide sequence ID" value="NZ_BMCC01000001.1"/>
</dbReference>
<organism evidence="1 2">
    <name type="scientific">Macrococcus hajekii</name>
    <dbReference type="NCBI Taxonomy" id="198482"/>
    <lineage>
        <taxon>Bacteria</taxon>
        <taxon>Bacillati</taxon>
        <taxon>Bacillota</taxon>
        <taxon>Bacilli</taxon>
        <taxon>Bacillales</taxon>
        <taxon>Staphylococcaceae</taxon>
        <taxon>Macrococcus</taxon>
    </lineage>
</organism>
<gene>
    <name evidence="1" type="ORF">ERX37_03355</name>
</gene>
<sequence>MFNNYSVMGTTYITHKDKWYRVEFLKNEIRGGLASVKYIAVTTENQQTRFFEFNEPINEFKFAKNIIEKHYA</sequence>